<evidence type="ECO:0000256" key="6">
    <source>
        <dbReference type="ARBA" id="ARBA00022918"/>
    </source>
</evidence>
<dbReference type="Gramene" id="C.cajan_47831.t">
    <property type="protein sequence ID" value="C.cajan_47831.t"/>
    <property type="gene ID" value="C.cajan_47831"/>
</dbReference>
<keyword evidence="4" id="KW-0255">Endonuclease</keyword>
<evidence type="ECO:0000256" key="3">
    <source>
        <dbReference type="ARBA" id="ARBA00022722"/>
    </source>
</evidence>
<dbReference type="PROSITE" id="PS50879">
    <property type="entry name" value="RNASE_H_1"/>
    <property type="match status" value="1"/>
</dbReference>
<dbReference type="CDD" id="cd09279">
    <property type="entry name" value="RNase_HI_like"/>
    <property type="match status" value="1"/>
</dbReference>
<evidence type="ECO:0000313" key="11">
    <source>
        <dbReference type="Proteomes" id="UP000075243"/>
    </source>
</evidence>
<evidence type="ECO:0000259" key="9">
    <source>
        <dbReference type="PROSITE" id="PS50994"/>
    </source>
</evidence>
<evidence type="ECO:0000256" key="1">
    <source>
        <dbReference type="ARBA" id="ARBA00022679"/>
    </source>
</evidence>
<evidence type="ECO:0000256" key="5">
    <source>
        <dbReference type="ARBA" id="ARBA00022801"/>
    </source>
</evidence>
<evidence type="ECO:0000256" key="7">
    <source>
        <dbReference type="SAM" id="MobiDB-lite"/>
    </source>
</evidence>
<feature type="domain" description="Integrase catalytic" evidence="9">
    <location>
        <begin position="669"/>
        <end position="743"/>
    </location>
</feature>
<evidence type="ECO:0000313" key="10">
    <source>
        <dbReference type="EMBL" id="KYP78812.1"/>
    </source>
</evidence>
<comment type="caution">
    <text evidence="10">The sequence shown here is derived from an EMBL/GenBank/DDBJ whole genome shotgun (WGS) entry which is preliminary data.</text>
</comment>
<gene>
    <name evidence="10" type="ORF">KK1_049278</name>
</gene>
<dbReference type="GO" id="GO:0015074">
    <property type="term" value="P:DNA integration"/>
    <property type="evidence" value="ECO:0007669"/>
    <property type="project" value="InterPro"/>
</dbReference>
<name>A0A151UHQ5_CAJCA</name>
<dbReference type="Gene3D" id="1.10.340.70">
    <property type="match status" value="1"/>
</dbReference>
<evidence type="ECO:0000256" key="4">
    <source>
        <dbReference type="ARBA" id="ARBA00022759"/>
    </source>
</evidence>
<feature type="region of interest" description="Disordered" evidence="7">
    <location>
        <begin position="28"/>
        <end position="75"/>
    </location>
</feature>
<dbReference type="Gene3D" id="3.10.10.10">
    <property type="entry name" value="HIV Type 1 Reverse Transcriptase, subunit A, domain 1"/>
    <property type="match status" value="1"/>
</dbReference>
<dbReference type="AlphaFoldDB" id="A0A151UHQ5"/>
<dbReference type="PROSITE" id="PS50994">
    <property type="entry name" value="INTEGRASE"/>
    <property type="match status" value="1"/>
</dbReference>
<dbReference type="SUPFAM" id="SSF56672">
    <property type="entry name" value="DNA/RNA polymerases"/>
    <property type="match status" value="1"/>
</dbReference>
<dbReference type="InterPro" id="IPR041373">
    <property type="entry name" value="RT_RNaseH"/>
</dbReference>
<dbReference type="GO" id="GO:0003964">
    <property type="term" value="F:RNA-directed DNA polymerase activity"/>
    <property type="evidence" value="ECO:0007669"/>
    <property type="project" value="UniProtKB-KW"/>
</dbReference>
<accession>A0A151UHQ5</accession>
<dbReference type="InterPro" id="IPR001584">
    <property type="entry name" value="Integrase_cat-core"/>
</dbReference>
<reference evidence="10" key="1">
    <citation type="journal article" date="2012" name="Nat. Biotechnol.">
        <title>Draft genome sequence of pigeonpea (Cajanus cajan), an orphan legume crop of resource-poor farmers.</title>
        <authorList>
            <person name="Varshney R.K."/>
            <person name="Chen W."/>
            <person name="Li Y."/>
            <person name="Bharti A.K."/>
            <person name="Saxena R.K."/>
            <person name="Schlueter J.A."/>
            <person name="Donoghue M.T."/>
            <person name="Azam S."/>
            <person name="Fan G."/>
            <person name="Whaley A.M."/>
            <person name="Farmer A.D."/>
            <person name="Sheridan J."/>
            <person name="Iwata A."/>
            <person name="Tuteja R."/>
            <person name="Penmetsa R.V."/>
            <person name="Wu W."/>
            <person name="Upadhyaya H.D."/>
            <person name="Yang S.P."/>
            <person name="Shah T."/>
            <person name="Saxena K.B."/>
            <person name="Michael T."/>
            <person name="McCombie W.R."/>
            <person name="Yang B."/>
            <person name="Zhang G."/>
            <person name="Yang H."/>
            <person name="Wang J."/>
            <person name="Spillane C."/>
            <person name="Cook D.R."/>
            <person name="May G.D."/>
            <person name="Xu X."/>
            <person name="Jackson S.A."/>
        </authorList>
    </citation>
    <scope>NUCLEOTIDE SEQUENCE [LARGE SCALE GENOMIC DNA]</scope>
</reference>
<dbReference type="PANTHER" id="PTHR48475">
    <property type="entry name" value="RIBONUCLEASE H"/>
    <property type="match status" value="1"/>
</dbReference>
<keyword evidence="2" id="KW-0548">Nucleotidyltransferase</keyword>
<dbReference type="Pfam" id="PF00665">
    <property type="entry name" value="rve"/>
    <property type="match status" value="1"/>
</dbReference>
<dbReference type="InterPro" id="IPR002156">
    <property type="entry name" value="RNaseH_domain"/>
</dbReference>
<sequence length="743" mass="84072">MKFPGHDGKIISISANQQVARQCYAESLETVSPSEQRKNDLTALAHTDHEEITDLDPRSDAHDERPSPVDELDDLQIGKLPGQTTKISQQLTPELRQQLQAEILKNADLFAWSSADMPGIDADFICHRLAIHKEAKPVAQRKRKVGGERREVVIVETQKLLNAGFIREFRYTTWLTNVVLVKKHSGKWRMCVDYTDLNKACPKDSYPLPSIDSQRLMDKVFHHQIGRNLEVYVDDMVVKTISATDHASDLAEVFAQIRNHNMRLNPEKCVFGVQGGKFLGFMITNRGIEANPEKCKAIIQMQSPQTIKEVQRLRVLQDAERRYQMIEKLALALVTAARRLRPYFQSHQVVVKTDYPIKQILRKLELAGRMIAWSIELSEFGIQYESCGPLKTQCLADFVSELTPATTEESQAWTLHVDGSSNSKGGGAGIILEGPNQVTLEQSLKFGFKLTNNQAEYEALLAGLRLAHNLGARRVNCNSDSKLMISSFDEFSIKHVPREQNARADLLSKLASTKRPGQHRTIIQETLHSPSLDGKIVNVNDNEELGWMTDIWNYLKEGTLPKDKDEARKVRMRSAKFIIIDDELFKRGISTPLLKCLTTSQAAYVVKEIHQVICGMHSGACSMAARVLRAGYYWPTLKSDCQSYIQKCKKCQQFGNAHRQPPEALHHMMSAWPFSQWGMDILGPFPPAKGQLKFLLVAIDYFTKWIEACPLAKITTENVRKFTWKNIVCRFGIPHAIVTDNGR</sequence>
<dbReference type="Gene3D" id="3.30.70.270">
    <property type="match status" value="1"/>
</dbReference>
<keyword evidence="3" id="KW-0540">Nuclease</keyword>
<dbReference type="Pfam" id="PF17917">
    <property type="entry name" value="RT_RNaseH"/>
    <property type="match status" value="1"/>
</dbReference>
<feature type="compositionally biased region" description="Basic and acidic residues" evidence="7">
    <location>
        <begin position="35"/>
        <end position="68"/>
    </location>
</feature>
<dbReference type="EMBL" id="AGCT01061470">
    <property type="protein sequence ID" value="KYP78812.1"/>
    <property type="molecule type" value="Genomic_DNA"/>
</dbReference>
<organism evidence="10 11">
    <name type="scientific">Cajanus cajan</name>
    <name type="common">Pigeon pea</name>
    <name type="synonym">Cajanus indicus</name>
    <dbReference type="NCBI Taxonomy" id="3821"/>
    <lineage>
        <taxon>Eukaryota</taxon>
        <taxon>Viridiplantae</taxon>
        <taxon>Streptophyta</taxon>
        <taxon>Embryophyta</taxon>
        <taxon>Tracheophyta</taxon>
        <taxon>Spermatophyta</taxon>
        <taxon>Magnoliopsida</taxon>
        <taxon>eudicotyledons</taxon>
        <taxon>Gunneridae</taxon>
        <taxon>Pentapetalae</taxon>
        <taxon>rosids</taxon>
        <taxon>fabids</taxon>
        <taxon>Fabales</taxon>
        <taxon>Fabaceae</taxon>
        <taxon>Papilionoideae</taxon>
        <taxon>50 kb inversion clade</taxon>
        <taxon>NPAAA clade</taxon>
        <taxon>indigoferoid/millettioid clade</taxon>
        <taxon>Phaseoleae</taxon>
        <taxon>Cajanus</taxon>
    </lineage>
</organism>
<protein>
    <submittedName>
        <fullName evidence="10">Gypsy retrotransposon integrase-like protein 1</fullName>
    </submittedName>
</protein>
<dbReference type="SUPFAM" id="SSF53098">
    <property type="entry name" value="Ribonuclease H-like"/>
    <property type="match status" value="2"/>
</dbReference>
<dbReference type="Pfam" id="PF17921">
    <property type="entry name" value="Integrase_H2C2"/>
    <property type="match status" value="1"/>
</dbReference>
<feature type="domain" description="RNase H type-1" evidence="8">
    <location>
        <begin position="409"/>
        <end position="546"/>
    </location>
</feature>
<dbReference type="InterPro" id="IPR043128">
    <property type="entry name" value="Rev_trsase/Diguanyl_cyclase"/>
</dbReference>
<proteinExistence type="predicted"/>
<dbReference type="Pfam" id="PF00078">
    <property type="entry name" value="RVT_1"/>
    <property type="match status" value="1"/>
</dbReference>
<keyword evidence="11" id="KW-1185">Reference proteome</keyword>
<dbReference type="InterPro" id="IPR043502">
    <property type="entry name" value="DNA/RNA_pol_sf"/>
</dbReference>
<evidence type="ECO:0000256" key="2">
    <source>
        <dbReference type="ARBA" id="ARBA00022695"/>
    </source>
</evidence>
<dbReference type="GO" id="GO:0003676">
    <property type="term" value="F:nucleic acid binding"/>
    <property type="evidence" value="ECO:0007669"/>
    <property type="project" value="InterPro"/>
</dbReference>
<evidence type="ECO:0000259" key="8">
    <source>
        <dbReference type="PROSITE" id="PS50879"/>
    </source>
</evidence>
<keyword evidence="1" id="KW-0808">Transferase</keyword>
<dbReference type="PANTHER" id="PTHR48475:SF2">
    <property type="entry name" value="RIBONUCLEASE H"/>
    <property type="match status" value="1"/>
</dbReference>
<dbReference type="GO" id="GO:0004523">
    <property type="term" value="F:RNA-DNA hybrid ribonuclease activity"/>
    <property type="evidence" value="ECO:0007669"/>
    <property type="project" value="InterPro"/>
</dbReference>
<keyword evidence="5" id="KW-0378">Hydrolase</keyword>
<dbReference type="Pfam" id="PF13456">
    <property type="entry name" value="RVT_3"/>
    <property type="match status" value="1"/>
</dbReference>
<dbReference type="InterPro" id="IPR041588">
    <property type="entry name" value="Integrase_H2C2"/>
</dbReference>
<dbReference type="Proteomes" id="UP000075243">
    <property type="component" value="Unassembled WGS sequence"/>
</dbReference>
<dbReference type="CDD" id="cd01647">
    <property type="entry name" value="RT_LTR"/>
    <property type="match status" value="1"/>
</dbReference>
<dbReference type="Gene3D" id="3.30.420.10">
    <property type="entry name" value="Ribonuclease H-like superfamily/Ribonuclease H"/>
    <property type="match status" value="2"/>
</dbReference>
<keyword evidence="6" id="KW-0695">RNA-directed DNA polymerase</keyword>
<dbReference type="InterPro" id="IPR012337">
    <property type="entry name" value="RNaseH-like_sf"/>
</dbReference>
<dbReference type="InterPro" id="IPR000477">
    <property type="entry name" value="RT_dom"/>
</dbReference>
<dbReference type="InterPro" id="IPR036397">
    <property type="entry name" value="RNaseH_sf"/>
</dbReference>